<keyword evidence="1" id="KW-0285">Flavoprotein</keyword>
<dbReference type="InterPro" id="IPR005025">
    <property type="entry name" value="FMN_Rdtase-like_dom"/>
</dbReference>
<name>L0KCW4_HALHC</name>
<dbReference type="Proteomes" id="UP000010880">
    <property type="component" value="Chromosome"/>
</dbReference>
<dbReference type="PANTHER" id="PTHR43278">
    <property type="entry name" value="NAD(P)H-DEPENDENT FMN-CONTAINING OXIDOREDUCTASE YWQN-RELATED"/>
    <property type="match status" value="1"/>
</dbReference>
<sequence>MKGLSVLGSPRHNGNNALLLQEINSSLKENCNIKLDKIEIDNLDISPCLSCDYCKKNINCTIADDMIKLYSKFDEADIILISSPLYFNTVSAQLKAMIDRCQALWANRFVLKKPLIDPNKKRLGAFVSTAGQPITNDRFKYVTSTLDLFFKAISADYYDNFFVGNIDHKPITNRPKIISDAYDWGERLAQELKRL</sequence>
<accession>L0KCW4</accession>
<dbReference type="InterPro" id="IPR029039">
    <property type="entry name" value="Flavoprotein-like_sf"/>
</dbReference>
<dbReference type="InterPro" id="IPR051796">
    <property type="entry name" value="ISF_SsuE-like"/>
</dbReference>
<gene>
    <name evidence="4" type="ordered locus">Halha_2019</name>
</gene>
<dbReference type="STRING" id="748449.Halha_2019"/>
<dbReference type="eggNOG" id="COG0655">
    <property type="taxonomic scope" value="Bacteria"/>
</dbReference>
<reference evidence="5" key="1">
    <citation type="submission" date="2012-02" db="EMBL/GenBank/DDBJ databases">
        <title>The complete genome of Halobacteroides halobius DSM 5150.</title>
        <authorList>
            <person name="Lucas S."/>
            <person name="Copeland A."/>
            <person name="Lapidus A."/>
            <person name="Glavina del Rio T."/>
            <person name="Dalin E."/>
            <person name="Tice H."/>
            <person name="Bruce D."/>
            <person name="Goodwin L."/>
            <person name="Pitluck S."/>
            <person name="Peters L."/>
            <person name="Mikhailova N."/>
            <person name="Gu W."/>
            <person name="Kyrpides N."/>
            <person name="Mavromatis K."/>
            <person name="Ivanova N."/>
            <person name="Brettin T."/>
            <person name="Detter J.C."/>
            <person name="Han C."/>
            <person name="Larimer F."/>
            <person name="Land M."/>
            <person name="Hauser L."/>
            <person name="Markowitz V."/>
            <person name="Cheng J.-F."/>
            <person name="Hugenholtz P."/>
            <person name="Woyke T."/>
            <person name="Wu D."/>
            <person name="Tindall B."/>
            <person name="Pomrenke H."/>
            <person name="Brambilla E."/>
            <person name="Klenk H.-P."/>
            <person name="Eisen J.A."/>
        </authorList>
    </citation>
    <scope>NUCLEOTIDE SEQUENCE [LARGE SCALE GENOMIC DNA]</scope>
    <source>
        <strain evidence="5">ATCC 35273 / DSM 5150 / MD-1</strain>
    </source>
</reference>
<evidence type="ECO:0000256" key="1">
    <source>
        <dbReference type="ARBA" id="ARBA00022630"/>
    </source>
</evidence>
<keyword evidence="5" id="KW-1185">Reference proteome</keyword>
<evidence type="ECO:0000259" key="3">
    <source>
        <dbReference type="Pfam" id="PF03358"/>
    </source>
</evidence>
<evidence type="ECO:0000256" key="2">
    <source>
        <dbReference type="ARBA" id="ARBA00022643"/>
    </source>
</evidence>
<feature type="domain" description="NADPH-dependent FMN reductase-like" evidence="3">
    <location>
        <begin position="1"/>
        <end position="131"/>
    </location>
</feature>
<dbReference type="KEGG" id="hhl:Halha_2019"/>
<dbReference type="Pfam" id="PF03358">
    <property type="entry name" value="FMN_red"/>
    <property type="match status" value="1"/>
</dbReference>
<keyword evidence="2" id="KW-0288">FMN</keyword>
<evidence type="ECO:0000313" key="4">
    <source>
        <dbReference type="EMBL" id="AGB41918.1"/>
    </source>
</evidence>
<proteinExistence type="predicted"/>
<organism evidence="4 5">
    <name type="scientific">Halobacteroides halobius (strain ATCC 35273 / DSM 5150 / MD-1)</name>
    <dbReference type="NCBI Taxonomy" id="748449"/>
    <lineage>
        <taxon>Bacteria</taxon>
        <taxon>Bacillati</taxon>
        <taxon>Bacillota</taxon>
        <taxon>Clostridia</taxon>
        <taxon>Halanaerobiales</taxon>
        <taxon>Halobacteroidaceae</taxon>
        <taxon>Halobacteroides</taxon>
    </lineage>
</organism>
<dbReference type="OrthoDB" id="9805976at2"/>
<dbReference type="RefSeq" id="WP_015327632.1">
    <property type="nucleotide sequence ID" value="NC_019978.1"/>
</dbReference>
<dbReference type="HOGENOM" id="CLU_050993_4_1_9"/>
<dbReference type="AlphaFoldDB" id="L0KCW4"/>
<dbReference type="GO" id="GO:0016491">
    <property type="term" value="F:oxidoreductase activity"/>
    <property type="evidence" value="ECO:0007669"/>
    <property type="project" value="InterPro"/>
</dbReference>
<dbReference type="Gene3D" id="3.40.50.360">
    <property type="match status" value="1"/>
</dbReference>
<dbReference type="SUPFAM" id="SSF52218">
    <property type="entry name" value="Flavoproteins"/>
    <property type="match status" value="1"/>
</dbReference>
<dbReference type="PANTHER" id="PTHR43278:SF2">
    <property type="entry name" value="IRON-SULFUR FLAVOPROTEIN"/>
    <property type="match status" value="1"/>
</dbReference>
<evidence type="ECO:0000313" key="5">
    <source>
        <dbReference type="Proteomes" id="UP000010880"/>
    </source>
</evidence>
<protein>
    <submittedName>
        <fullName evidence="4">Multimeric flavodoxin WrbA</fullName>
    </submittedName>
</protein>
<dbReference type="EMBL" id="CP003359">
    <property type="protein sequence ID" value="AGB41918.1"/>
    <property type="molecule type" value="Genomic_DNA"/>
</dbReference>